<proteinExistence type="inferred from homology"/>
<feature type="domain" description="Leucine-binding protein" evidence="3">
    <location>
        <begin position="38"/>
        <end position="390"/>
    </location>
</feature>
<dbReference type="RefSeq" id="WP_188612055.1">
    <property type="nucleotide sequence ID" value="NZ_BMGG01000010.1"/>
</dbReference>
<dbReference type="Pfam" id="PF13458">
    <property type="entry name" value="Peripla_BP_6"/>
    <property type="match status" value="1"/>
</dbReference>
<dbReference type="Gene3D" id="3.40.50.2300">
    <property type="match status" value="2"/>
</dbReference>
<organism evidence="4 5">
    <name type="scientific">Chelatococcus reniformis</name>
    <dbReference type="NCBI Taxonomy" id="1494448"/>
    <lineage>
        <taxon>Bacteria</taxon>
        <taxon>Pseudomonadati</taxon>
        <taxon>Pseudomonadota</taxon>
        <taxon>Alphaproteobacteria</taxon>
        <taxon>Hyphomicrobiales</taxon>
        <taxon>Chelatococcaceae</taxon>
        <taxon>Chelatococcus</taxon>
    </lineage>
</organism>
<dbReference type="InterPro" id="IPR028082">
    <property type="entry name" value="Peripla_BP_I"/>
</dbReference>
<dbReference type="Proteomes" id="UP000637002">
    <property type="component" value="Unassembled WGS sequence"/>
</dbReference>
<name>A0A916XP12_9HYPH</name>
<keyword evidence="2" id="KW-0732">Signal</keyword>
<dbReference type="InterPro" id="IPR006311">
    <property type="entry name" value="TAT_signal"/>
</dbReference>
<dbReference type="EMBL" id="BMGG01000010">
    <property type="protein sequence ID" value="GGC87327.1"/>
    <property type="molecule type" value="Genomic_DNA"/>
</dbReference>
<dbReference type="CDD" id="cd06343">
    <property type="entry name" value="PBP1_ABC_ligand_binding-like"/>
    <property type="match status" value="1"/>
</dbReference>
<evidence type="ECO:0000313" key="4">
    <source>
        <dbReference type="EMBL" id="GGC87327.1"/>
    </source>
</evidence>
<protein>
    <submittedName>
        <fullName evidence="4">Branched-chain amino acid ABC transporter substrate-binding protein</fullName>
    </submittedName>
</protein>
<evidence type="ECO:0000256" key="2">
    <source>
        <dbReference type="ARBA" id="ARBA00022729"/>
    </source>
</evidence>
<dbReference type="SUPFAM" id="SSF53822">
    <property type="entry name" value="Periplasmic binding protein-like I"/>
    <property type="match status" value="1"/>
</dbReference>
<reference evidence="4" key="2">
    <citation type="submission" date="2020-09" db="EMBL/GenBank/DDBJ databases">
        <authorList>
            <person name="Sun Q."/>
            <person name="Zhou Y."/>
        </authorList>
    </citation>
    <scope>NUCLEOTIDE SEQUENCE</scope>
    <source>
        <strain evidence="4">CGMCC 1.12919</strain>
    </source>
</reference>
<comment type="similarity">
    <text evidence="1">Belongs to the leucine-binding protein family.</text>
</comment>
<sequence length="406" mass="44232">MTGFDRRTFVAGLAMAGLITGGGRRARADDLPGVTDAEIKIGSTTSLSGPVSALGIQARCQDAFFRMVNEAGGIAGRKITYIYYDDGFSPPRTVEQTRRLVESDGVAFLFNTLGTAPNSAIVKYLNQKKVPHLFLSVNGDKWGDYKTNPWTMGFAPSARIEAQIFAKHALQQNPSVKFAILYQNDDLGKDYVAGVRDVLQGSFEKQATTVPHEVSDPTVDSQIVQLKQSGADVLLSGTTAKFVAQSIKRVYELQWKPTHYIANGAASIAGVLIPAGAERSTGVIASAYLKDATDPTWADDAGTKEYVDFLAKYFPDGKMNDSYILYAYTVAGVLMKVLEQCNGTFTRENIMKQATSLKDLQMPTMLPGILVNTSPTNYHPIRQVQLQRFDGAAWKRFGGIIEGAEI</sequence>
<evidence type="ECO:0000256" key="1">
    <source>
        <dbReference type="ARBA" id="ARBA00010062"/>
    </source>
</evidence>
<dbReference type="PROSITE" id="PS51318">
    <property type="entry name" value="TAT"/>
    <property type="match status" value="1"/>
</dbReference>
<dbReference type="PANTHER" id="PTHR47235:SF1">
    <property type="entry name" value="BLR6548 PROTEIN"/>
    <property type="match status" value="1"/>
</dbReference>
<dbReference type="InterPro" id="IPR028081">
    <property type="entry name" value="Leu-bd"/>
</dbReference>
<dbReference type="PANTHER" id="PTHR47235">
    <property type="entry name" value="BLR6548 PROTEIN"/>
    <property type="match status" value="1"/>
</dbReference>
<keyword evidence="5" id="KW-1185">Reference proteome</keyword>
<comment type="caution">
    <text evidence="4">The sequence shown here is derived from an EMBL/GenBank/DDBJ whole genome shotgun (WGS) entry which is preliminary data.</text>
</comment>
<dbReference type="AlphaFoldDB" id="A0A916XP12"/>
<accession>A0A916XP12</accession>
<evidence type="ECO:0000313" key="5">
    <source>
        <dbReference type="Proteomes" id="UP000637002"/>
    </source>
</evidence>
<evidence type="ECO:0000259" key="3">
    <source>
        <dbReference type="Pfam" id="PF13458"/>
    </source>
</evidence>
<reference evidence="4" key="1">
    <citation type="journal article" date="2014" name="Int. J. Syst. Evol. Microbiol.">
        <title>Complete genome sequence of Corynebacterium casei LMG S-19264T (=DSM 44701T), isolated from a smear-ripened cheese.</title>
        <authorList>
            <consortium name="US DOE Joint Genome Institute (JGI-PGF)"/>
            <person name="Walter F."/>
            <person name="Albersmeier A."/>
            <person name="Kalinowski J."/>
            <person name="Ruckert C."/>
        </authorList>
    </citation>
    <scope>NUCLEOTIDE SEQUENCE</scope>
    <source>
        <strain evidence="4">CGMCC 1.12919</strain>
    </source>
</reference>
<gene>
    <name evidence="4" type="ORF">GCM10010994_51600</name>
</gene>